<organism evidence="3 4">
    <name type="scientific">Enterobacillus tribolii</name>
    <dbReference type="NCBI Taxonomy" id="1487935"/>
    <lineage>
        <taxon>Bacteria</taxon>
        <taxon>Pseudomonadati</taxon>
        <taxon>Pseudomonadota</taxon>
        <taxon>Gammaproteobacteria</taxon>
        <taxon>Enterobacterales</taxon>
        <taxon>Hafniaceae</taxon>
        <taxon>Enterobacillus</taxon>
    </lineage>
</organism>
<feature type="signal peptide" evidence="1">
    <location>
        <begin position="1"/>
        <end position="30"/>
    </location>
</feature>
<protein>
    <submittedName>
        <fullName evidence="3">Type 1 fimbria pilin</fullName>
    </submittedName>
</protein>
<dbReference type="RefSeq" id="WP_115458891.1">
    <property type="nucleotide sequence ID" value="NZ_QRAP01000005.1"/>
</dbReference>
<evidence type="ECO:0000313" key="4">
    <source>
        <dbReference type="Proteomes" id="UP000254848"/>
    </source>
</evidence>
<keyword evidence="4" id="KW-1185">Reference proteome</keyword>
<gene>
    <name evidence="3" type="ORF">C8D90_105372</name>
</gene>
<evidence type="ECO:0000256" key="1">
    <source>
        <dbReference type="SAM" id="SignalP"/>
    </source>
</evidence>
<dbReference type="GO" id="GO:0043709">
    <property type="term" value="P:cell adhesion involved in single-species biofilm formation"/>
    <property type="evidence" value="ECO:0007669"/>
    <property type="project" value="TreeGrafter"/>
</dbReference>
<dbReference type="PANTHER" id="PTHR33420">
    <property type="entry name" value="FIMBRIAL SUBUNIT ELFA-RELATED"/>
    <property type="match status" value="1"/>
</dbReference>
<dbReference type="Pfam" id="PF00419">
    <property type="entry name" value="Fimbrial"/>
    <property type="match status" value="1"/>
</dbReference>
<keyword evidence="1" id="KW-0732">Signal</keyword>
<evidence type="ECO:0000259" key="2">
    <source>
        <dbReference type="Pfam" id="PF00419"/>
    </source>
</evidence>
<dbReference type="AlphaFoldDB" id="A0A370QQN5"/>
<dbReference type="InterPro" id="IPR008966">
    <property type="entry name" value="Adhesion_dom_sf"/>
</dbReference>
<comment type="caution">
    <text evidence="3">The sequence shown here is derived from an EMBL/GenBank/DDBJ whole genome shotgun (WGS) entry which is preliminary data.</text>
</comment>
<dbReference type="InterPro" id="IPR050263">
    <property type="entry name" value="Bact_Fimbrial_Adh_Pro"/>
</dbReference>
<reference evidence="3 4" key="1">
    <citation type="submission" date="2018-07" db="EMBL/GenBank/DDBJ databases">
        <title>Genomic Encyclopedia of Type Strains, Phase IV (KMG-IV): sequencing the most valuable type-strain genomes for metagenomic binning, comparative biology and taxonomic classification.</title>
        <authorList>
            <person name="Goeker M."/>
        </authorList>
    </citation>
    <scope>NUCLEOTIDE SEQUENCE [LARGE SCALE GENOMIC DNA]</scope>
    <source>
        <strain evidence="3 4">DSM 103736</strain>
    </source>
</reference>
<name>A0A370QQN5_9GAMM</name>
<feature type="domain" description="Fimbrial-type adhesion" evidence="2">
    <location>
        <begin position="41"/>
        <end position="183"/>
    </location>
</feature>
<dbReference type="Gene3D" id="2.60.40.1090">
    <property type="entry name" value="Fimbrial-type adhesion domain"/>
    <property type="match status" value="1"/>
</dbReference>
<proteinExistence type="predicted"/>
<dbReference type="InterPro" id="IPR036937">
    <property type="entry name" value="Adhesion_dom_fimbrial_sf"/>
</dbReference>
<accession>A0A370QQN5</accession>
<dbReference type="GO" id="GO:0009289">
    <property type="term" value="C:pilus"/>
    <property type="evidence" value="ECO:0007669"/>
    <property type="project" value="InterPro"/>
</dbReference>
<dbReference type="InterPro" id="IPR000259">
    <property type="entry name" value="Adhesion_dom_fimbrial"/>
</dbReference>
<evidence type="ECO:0000313" key="3">
    <source>
        <dbReference type="EMBL" id="RDK91084.1"/>
    </source>
</evidence>
<dbReference type="PANTHER" id="PTHR33420:SF27">
    <property type="entry name" value="PROTEIN FIMG"/>
    <property type="match status" value="1"/>
</dbReference>
<feature type="chain" id="PRO_5016959678" evidence="1">
    <location>
        <begin position="31"/>
        <end position="184"/>
    </location>
</feature>
<dbReference type="EMBL" id="QRAP01000005">
    <property type="protein sequence ID" value="RDK91084.1"/>
    <property type="molecule type" value="Genomic_DNA"/>
</dbReference>
<dbReference type="SUPFAM" id="SSF49401">
    <property type="entry name" value="Bacterial adhesins"/>
    <property type="match status" value="1"/>
</dbReference>
<sequence>MKDLNFSSLFRRGLWLSGLFAMYSASVANAAMGETTLNFVYQISAAPCVVQANDVDVKLDDMYTTDFTAAGNNGYGGQWKAFSITVGSCPDQTDKVRVTFSGTPSAGDGTKFYHSSGTATNVDVEIQSAETDQNLGNNQTWVQDIDPTTKGAVINLKARAHALSAGNVSPGTIQSAVLATFSYE</sequence>
<dbReference type="Proteomes" id="UP000254848">
    <property type="component" value="Unassembled WGS sequence"/>
</dbReference>
<dbReference type="OrthoDB" id="6631341at2"/>